<sequence length="179" mass="19097">MAAAVLAGCAQQGQTFDAAPPSVAAGFSATDVAWLQLADALHTRALPLLALARERSGDRSLADLAVRLADKHETVRGRLRALLLRAGMRGENPHVQHDMPGMPTSDDLEALEGMRGDVFDRRFAALLRAYLDQLVLVADGERRSGGAAEVRELAAAMGRAHAAELAELDRSVGWAHGDR</sequence>
<gene>
    <name evidence="2" type="ORF">EDD27_7394</name>
</gene>
<dbReference type="Gene3D" id="1.20.1260.10">
    <property type="match status" value="1"/>
</dbReference>
<evidence type="ECO:0000313" key="2">
    <source>
        <dbReference type="EMBL" id="RVX44651.1"/>
    </source>
</evidence>
<dbReference type="AlphaFoldDB" id="A0A438MGT6"/>
<dbReference type="EMBL" id="SAUN01000001">
    <property type="protein sequence ID" value="RVX44651.1"/>
    <property type="molecule type" value="Genomic_DNA"/>
</dbReference>
<comment type="caution">
    <text evidence="2">The sequence shown here is derived from an EMBL/GenBank/DDBJ whole genome shotgun (WGS) entry which is preliminary data.</text>
</comment>
<name>A0A438MGT6_9ACTN</name>
<accession>A0A438MGT6</accession>
<feature type="domain" description="DUF305" evidence="1">
    <location>
        <begin position="31"/>
        <end position="169"/>
    </location>
</feature>
<reference evidence="2 3" key="1">
    <citation type="submission" date="2019-01" db="EMBL/GenBank/DDBJ databases">
        <title>Sequencing the genomes of 1000 actinobacteria strains.</title>
        <authorList>
            <person name="Klenk H.-P."/>
        </authorList>
    </citation>
    <scope>NUCLEOTIDE SEQUENCE [LARGE SCALE GENOMIC DNA]</scope>
    <source>
        <strain evidence="2 3">DSM 43925</strain>
    </source>
</reference>
<dbReference type="Proteomes" id="UP000284824">
    <property type="component" value="Unassembled WGS sequence"/>
</dbReference>
<organism evidence="2 3">
    <name type="scientific">Nonomuraea polychroma</name>
    <dbReference type="NCBI Taxonomy" id="46176"/>
    <lineage>
        <taxon>Bacteria</taxon>
        <taxon>Bacillati</taxon>
        <taxon>Actinomycetota</taxon>
        <taxon>Actinomycetes</taxon>
        <taxon>Streptosporangiales</taxon>
        <taxon>Streptosporangiaceae</taxon>
        <taxon>Nonomuraea</taxon>
    </lineage>
</organism>
<dbReference type="InterPro" id="IPR005183">
    <property type="entry name" value="DUF305_CopM-like"/>
</dbReference>
<proteinExistence type="predicted"/>
<protein>
    <submittedName>
        <fullName evidence="2">Uncharacterized protein (DUF305 family)</fullName>
    </submittedName>
</protein>
<keyword evidence="3" id="KW-1185">Reference proteome</keyword>
<dbReference type="Pfam" id="PF03713">
    <property type="entry name" value="DUF305"/>
    <property type="match status" value="1"/>
</dbReference>
<evidence type="ECO:0000313" key="3">
    <source>
        <dbReference type="Proteomes" id="UP000284824"/>
    </source>
</evidence>
<evidence type="ECO:0000259" key="1">
    <source>
        <dbReference type="Pfam" id="PF03713"/>
    </source>
</evidence>
<dbReference type="InterPro" id="IPR012347">
    <property type="entry name" value="Ferritin-like"/>
</dbReference>